<evidence type="ECO:0000313" key="3">
    <source>
        <dbReference type="Proteomes" id="UP000318571"/>
    </source>
</evidence>
<name>A0A553NXW7_TIGCA</name>
<dbReference type="InterPro" id="IPR029063">
    <property type="entry name" value="SAM-dependent_MTases_sf"/>
</dbReference>
<accession>A0A553NXW7</accession>
<dbReference type="InterPro" id="IPR010342">
    <property type="entry name" value="DUF938"/>
</dbReference>
<proteinExistence type="inferred from homology"/>
<evidence type="ECO:0008006" key="4">
    <source>
        <dbReference type="Google" id="ProtNLM"/>
    </source>
</evidence>
<dbReference type="Gene3D" id="3.40.50.150">
    <property type="entry name" value="Vaccinia Virus protein VP39"/>
    <property type="match status" value="1"/>
</dbReference>
<dbReference type="AlphaFoldDB" id="A0A553NXW7"/>
<dbReference type="CDD" id="cd02440">
    <property type="entry name" value="AdoMet_MTases"/>
    <property type="match status" value="1"/>
</dbReference>
<protein>
    <recommendedName>
        <fullName evidence="4">Methyltransferase domain-containing protein</fullName>
    </recommendedName>
</protein>
<dbReference type="OMA" id="DYYKCLI"/>
<sequence length="227" mass="25204">MALNASLSPETLHSPAALRNREPIALTLAPYLDQIQAATPKSHPTDPDRAMAVRGRLLEVASGGGTHVAYLARRYPQLDWQPTEREPELVRRIENLLVTEALSNVGVPCELDITQVPSDWPAQSFDGLLNLNMVHISPWTATLGLMEAAQRLLKPGGRLFLYGPFAENGRLTPESNRRFHATLRQQNATWGIRDIRDLEEEAAKVGLGLEAHHAMPANNRILVFKKM</sequence>
<comment type="similarity">
    <text evidence="1">Belongs to the UPF0585 family.</text>
</comment>
<comment type="caution">
    <text evidence="2">The sequence shown here is derived from an EMBL/GenBank/DDBJ whole genome shotgun (WGS) entry which is preliminary data.</text>
</comment>
<dbReference type="SUPFAM" id="SSF53335">
    <property type="entry name" value="S-adenosyl-L-methionine-dependent methyltransferases"/>
    <property type="match status" value="1"/>
</dbReference>
<evidence type="ECO:0000313" key="2">
    <source>
        <dbReference type="EMBL" id="TRY70266.1"/>
    </source>
</evidence>
<dbReference type="PANTHER" id="PTHR20974:SF0">
    <property type="entry name" value="UPF0585 PROTEIN CG18661"/>
    <property type="match status" value="1"/>
</dbReference>
<organism evidence="2 3">
    <name type="scientific">Tigriopus californicus</name>
    <name type="common">Marine copepod</name>
    <dbReference type="NCBI Taxonomy" id="6832"/>
    <lineage>
        <taxon>Eukaryota</taxon>
        <taxon>Metazoa</taxon>
        <taxon>Ecdysozoa</taxon>
        <taxon>Arthropoda</taxon>
        <taxon>Crustacea</taxon>
        <taxon>Multicrustacea</taxon>
        <taxon>Hexanauplia</taxon>
        <taxon>Copepoda</taxon>
        <taxon>Harpacticoida</taxon>
        <taxon>Harpacticidae</taxon>
        <taxon>Tigriopus</taxon>
    </lineage>
</organism>
<evidence type="ECO:0000256" key="1">
    <source>
        <dbReference type="ARBA" id="ARBA00008308"/>
    </source>
</evidence>
<reference evidence="2 3" key="1">
    <citation type="journal article" date="2018" name="Nat. Ecol. Evol.">
        <title>Genomic signatures of mitonuclear coevolution across populations of Tigriopus californicus.</title>
        <authorList>
            <person name="Barreto F.S."/>
            <person name="Watson E.T."/>
            <person name="Lima T.G."/>
            <person name="Willett C.S."/>
            <person name="Edmands S."/>
            <person name="Li W."/>
            <person name="Burton R.S."/>
        </authorList>
    </citation>
    <scope>NUCLEOTIDE SEQUENCE [LARGE SCALE GENOMIC DNA]</scope>
    <source>
        <strain evidence="2 3">San Diego</strain>
    </source>
</reference>
<dbReference type="OrthoDB" id="10258744at2759"/>
<dbReference type="PANTHER" id="PTHR20974">
    <property type="entry name" value="UPF0585 PROTEIN CG18661"/>
    <property type="match status" value="1"/>
</dbReference>
<dbReference type="EMBL" id="VCGU01000009">
    <property type="protein sequence ID" value="TRY70266.1"/>
    <property type="molecule type" value="Genomic_DNA"/>
</dbReference>
<dbReference type="Proteomes" id="UP000318571">
    <property type="component" value="Chromosome 9"/>
</dbReference>
<gene>
    <name evidence="2" type="ORF">TCAL_11374</name>
</gene>
<keyword evidence="3" id="KW-1185">Reference proteome</keyword>
<dbReference type="Pfam" id="PF06080">
    <property type="entry name" value="DUF938"/>
    <property type="match status" value="1"/>
</dbReference>